<accession>A0A0C2DPR9</accession>
<proteinExistence type="predicted"/>
<keyword evidence="3" id="KW-1185">Reference proteome</keyword>
<feature type="region of interest" description="Disordered" evidence="1">
    <location>
        <begin position="1"/>
        <end position="30"/>
    </location>
</feature>
<feature type="compositionally biased region" description="Basic and acidic residues" evidence="1">
    <location>
        <begin position="1"/>
        <end position="14"/>
    </location>
</feature>
<sequence>MTHRPSKEHVETNRARRSARTRPKAVKRVRRPMCPAAQKEISLNEFLPSEQAFDSLLGFSQSITPS</sequence>
<organism evidence="2 3">
    <name type="scientific">Ancylostoma duodenale</name>
    <dbReference type="NCBI Taxonomy" id="51022"/>
    <lineage>
        <taxon>Eukaryota</taxon>
        <taxon>Metazoa</taxon>
        <taxon>Ecdysozoa</taxon>
        <taxon>Nematoda</taxon>
        <taxon>Chromadorea</taxon>
        <taxon>Rhabditida</taxon>
        <taxon>Rhabditina</taxon>
        <taxon>Rhabditomorpha</taxon>
        <taxon>Strongyloidea</taxon>
        <taxon>Ancylostomatidae</taxon>
        <taxon>Ancylostomatinae</taxon>
        <taxon>Ancylostoma</taxon>
    </lineage>
</organism>
<evidence type="ECO:0000313" key="2">
    <source>
        <dbReference type="EMBL" id="KIH64657.1"/>
    </source>
</evidence>
<protein>
    <submittedName>
        <fullName evidence="2">Uncharacterized protein</fullName>
    </submittedName>
</protein>
<dbReference type="EMBL" id="KN727950">
    <property type="protein sequence ID" value="KIH64657.1"/>
    <property type="molecule type" value="Genomic_DNA"/>
</dbReference>
<evidence type="ECO:0000313" key="3">
    <source>
        <dbReference type="Proteomes" id="UP000054047"/>
    </source>
</evidence>
<dbReference type="AlphaFoldDB" id="A0A0C2DPR9"/>
<reference evidence="2 3" key="1">
    <citation type="submission" date="2013-12" db="EMBL/GenBank/DDBJ databases">
        <title>Draft genome of the parsitic nematode Ancylostoma duodenale.</title>
        <authorList>
            <person name="Mitreva M."/>
        </authorList>
    </citation>
    <scope>NUCLEOTIDE SEQUENCE [LARGE SCALE GENOMIC DNA]</scope>
    <source>
        <strain evidence="2 3">Zhejiang</strain>
    </source>
</reference>
<dbReference type="Proteomes" id="UP000054047">
    <property type="component" value="Unassembled WGS sequence"/>
</dbReference>
<gene>
    <name evidence="2" type="ORF">ANCDUO_05028</name>
</gene>
<evidence type="ECO:0000256" key="1">
    <source>
        <dbReference type="SAM" id="MobiDB-lite"/>
    </source>
</evidence>
<feature type="compositionally biased region" description="Basic residues" evidence="1">
    <location>
        <begin position="15"/>
        <end position="30"/>
    </location>
</feature>
<name>A0A0C2DPR9_9BILA</name>